<evidence type="ECO:0000256" key="11">
    <source>
        <dbReference type="ARBA" id="ARBA00022741"/>
    </source>
</evidence>
<keyword evidence="11 18" id="KW-0547">Nucleotide-binding</keyword>
<keyword evidence="15 19" id="KW-0472">Membrane</keyword>
<feature type="domain" description="Protein kinase" evidence="20">
    <location>
        <begin position="390"/>
        <end position="676"/>
    </location>
</feature>
<name>J3MWM8_ORYBR</name>
<dbReference type="Proteomes" id="UP000006038">
    <property type="component" value="Chromosome 9"/>
</dbReference>
<dbReference type="PANTHER" id="PTHR27007">
    <property type="match status" value="1"/>
</dbReference>
<evidence type="ECO:0000256" key="13">
    <source>
        <dbReference type="ARBA" id="ARBA00022840"/>
    </source>
</evidence>
<sequence length="686" mass="74134">MVGRGKTASSSSTASRRRHLLLPLISFAVHLVSHGGLHASSLPFDFDFSNTSTFSLADFETAGIAAFHGGRFDLTANAYNASLFDNVGRVSYAHPVPLRDDATGEVASFTTSFAFVINITDKNNKGDGMAFFLAHFPSTLPPLSYGGPLGPRRRCLPSYGGSLGLCSSCLNASAVAGNDRFVAVEFDTFNDSFDPSLTYDHMGIDVSSLRSVANITLPSFSLNGQMSARVDYNSSTTVMNVELRFDRSPKFSTATPIFNMSAKVNLTAVLPEPVAIGFSAATGRSIELHQLLSWSFSLADPNSRSSRTGKSSSKSNVGLIVALVITSSLSLILCVAVLALVSALRKKTLALAEKEDESQVQSMLMDEEFQKGSGPKRFEFRQLAAATRGFSEEEKLGEGGFGAVYRGFLKELDAHVAIKRVSRASEQGRKEYSSEVKIISKLRHRNLVRLIGWCHEGRELMLVYELMPNGSLDAHLYNSVILLTWPVRFKIVQGLGSALLYLQEEWEQCVLHRDVKPSNIMLDASFGAKLGDFGLARLVDHGRGSHTTNLAGTVGYLDPECLATGRAGPESDVYSFGVVLLEIACGRPPVAPALPDQHGRGTGTVARLLVESVWGMYGRGAVLEAADERLGGDFDSGEVERVMVVGLACAHPNCRMRPSMRQAVSMLQGEAPLPTLPARMPTPKYL</sequence>
<keyword evidence="12" id="KW-0418">Kinase</keyword>
<reference evidence="21" key="2">
    <citation type="submission" date="2013-04" db="UniProtKB">
        <authorList>
            <consortium name="EnsemblPlants"/>
        </authorList>
    </citation>
    <scope>IDENTIFICATION</scope>
</reference>
<dbReference type="OrthoDB" id="1935106at2759"/>
<evidence type="ECO:0000256" key="17">
    <source>
        <dbReference type="ARBA" id="ARBA00023180"/>
    </source>
</evidence>
<dbReference type="InterPro" id="IPR017441">
    <property type="entry name" value="Protein_kinase_ATP_BS"/>
</dbReference>
<dbReference type="AlphaFoldDB" id="J3MWM8"/>
<keyword evidence="7" id="KW-0808">Transferase</keyword>
<dbReference type="eggNOG" id="ENOG502QTX3">
    <property type="taxonomic scope" value="Eukaryota"/>
</dbReference>
<evidence type="ECO:0000313" key="21">
    <source>
        <dbReference type="EnsemblPlants" id="OB09G14070.1"/>
    </source>
</evidence>
<evidence type="ECO:0000256" key="10">
    <source>
        <dbReference type="ARBA" id="ARBA00022734"/>
    </source>
</evidence>
<comment type="subcellular location">
    <subcellularLocation>
        <location evidence="1">Cell membrane</location>
        <topology evidence="1">Single-pass type I membrane protein</topology>
    </subcellularLocation>
</comment>
<evidence type="ECO:0000256" key="14">
    <source>
        <dbReference type="ARBA" id="ARBA00022989"/>
    </source>
</evidence>
<dbReference type="InterPro" id="IPR050528">
    <property type="entry name" value="L-type_Lectin-RKs"/>
</dbReference>
<dbReference type="Pfam" id="PF00069">
    <property type="entry name" value="Pkinase"/>
    <property type="match status" value="1"/>
</dbReference>
<dbReference type="GO" id="GO:0005524">
    <property type="term" value="F:ATP binding"/>
    <property type="evidence" value="ECO:0007669"/>
    <property type="project" value="UniProtKB-UniRule"/>
</dbReference>
<dbReference type="PROSITE" id="PS00307">
    <property type="entry name" value="LECTIN_LEGUME_BETA"/>
    <property type="match status" value="1"/>
</dbReference>
<comment type="similarity">
    <text evidence="3">In the C-terminal section; belongs to the protein kinase superfamily. Ser/Thr protein kinase family.</text>
</comment>
<evidence type="ECO:0000256" key="2">
    <source>
        <dbReference type="ARBA" id="ARBA00008536"/>
    </source>
</evidence>
<dbReference type="Gene3D" id="1.10.510.10">
    <property type="entry name" value="Transferase(Phosphotransferase) domain 1"/>
    <property type="match status" value="1"/>
</dbReference>
<dbReference type="Gramene" id="OB09G14070.1">
    <property type="protein sequence ID" value="OB09G14070.1"/>
    <property type="gene ID" value="OB09G14070"/>
</dbReference>
<keyword evidence="8 19" id="KW-0812">Transmembrane</keyword>
<dbReference type="CDD" id="cd06899">
    <property type="entry name" value="lectin_legume_LecRK_Arcelin_ConA"/>
    <property type="match status" value="1"/>
</dbReference>
<dbReference type="InterPro" id="IPR019825">
    <property type="entry name" value="Lectin_legB_Mn/Ca_BS"/>
</dbReference>
<feature type="transmembrane region" description="Helical" evidence="19">
    <location>
        <begin position="317"/>
        <end position="344"/>
    </location>
</feature>
<dbReference type="SUPFAM" id="SSF49899">
    <property type="entry name" value="Concanavalin A-like lectins/glucanases"/>
    <property type="match status" value="1"/>
</dbReference>
<evidence type="ECO:0000256" key="12">
    <source>
        <dbReference type="ARBA" id="ARBA00022777"/>
    </source>
</evidence>
<dbReference type="EC" id="2.7.11.1" evidence="4"/>
<dbReference type="InterPro" id="IPR000719">
    <property type="entry name" value="Prot_kinase_dom"/>
</dbReference>
<evidence type="ECO:0000256" key="4">
    <source>
        <dbReference type="ARBA" id="ARBA00012513"/>
    </source>
</evidence>
<keyword evidence="5" id="KW-1003">Cell membrane</keyword>
<dbReference type="GO" id="GO:0005886">
    <property type="term" value="C:plasma membrane"/>
    <property type="evidence" value="ECO:0007669"/>
    <property type="project" value="UniProtKB-SubCell"/>
</dbReference>
<dbReference type="OMA" id="QGMKEYV"/>
<dbReference type="InterPro" id="IPR011009">
    <property type="entry name" value="Kinase-like_dom_sf"/>
</dbReference>
<dbReference type="Pfam" id="PF00139">
    <property type="entry name" value="Lectin_legB"/>
    <property type="match status" value="1"/>
</dbReference>
<dbReference type="SUPFAM" id="SSF56112">
    <property type="entry name" value="Protein kinase-like (PK-like)"/>
    <property type="match status" value="1"/>
</dbReference>
<dbReference type="GO" id="GO:0004674">
    <property type="term" value="F:protein serine/threonine kinase activity"/>
    <property type="evidence" value="ECO:0007669"/>
    <property type="project" value="UniProtKB-KW"/>
</dbReference>
<evidence type="ECO:0000256" key="7">
    <source>
        <dbReference type="ARBA" id="ARBA00022679"/>
    </source>
</evidence>
<reference evidence="21" key="1">
    <citation type="journal article" date="2013" name="Nat. Commun.">
        <title>Whole-genome sequencing of Oryza brachyantha reveals mechanisms underlying Oryza genome evolution.</title>
        <authorList>
            <person name="Chen J."/>
            <person name="Huang Q."/>
            <person name="Gao D."/>
            <person name="Wang J."/>
            <person name="Lang Y."/>
            <person name="Liu T."/>
            <person name="Li B."/>
            <person name="Bai Z."/>
            <person name="Luis Goicoechea J."/>
            <person name="Liang C."/>
            <person name="Chen C."/>
            <person name="Zhang W."/>
            <person name="Sun S."/>
            <person name="Liao Y."/>
            <person name="Zhang X."/>
            <person name="Yang L."/>
            <person name="Song C."/>
            <person name="Wang M."/>
            <person name="Shi J."/>
            <person name="Liu G."/>
            <person name="Liu J."/>
            <person name="Zhou H."/>
            <person name="Zhou W."/>
            <person name="Yu Q."/>
            <person name="An N."/>
            <person name="Chen Y."/>
            <person name="Cai Q."/>
            <person name="Wang B."/>
            <person name="Liu B."/>
            <person name="Min J."/>
            <person name="Huang Y."/>
            <person name="Wu H."/>
            <person name="Li Z."/>
            <person name="Zhang Y."/>
            <person name="Yin Y."/>
            <person name="Song W."/>
            <person name="Jiang J."/>
            <person name="Jackson S.A."/>
            <person name="Wing R.A."/>
            <person name="Wang J."/>
            <person name="Chen M."/>
        </authorList>
    </citation>
    <scope>NUCLEOTIDE SEQUENCE [LARGE SCALE GENOMIC DNA]</scope>
    <source>
        <strain evidence="21">cv. IRGC 101232</strain>
    </source>
</reference>
<keyword evidence="22" id="KW-1185">Reference proteome</keyword>
<keyword evidence="6" id="KW-0723">Serine/threonine-protein kinase</keyword>
<evidence type="ECO:0000256" key="19">
    <source>
        <dbReference type="SAM" id="Phobius"/>
    </source>
</evidence>
<dbReference type="InterPro" id="IPR013320">
    <property type="entry name" value="ConA-like_dom_sf"/>
</dbReference>
<dbReference type="SMART" id="SM00220">
    <property type="entry name" value="S_TKc"/>
    <property type="match status" value="1"/>
</dbReference>
<dbReference type="InterPro" id="IPR008271">
    <property type="entry name" value="Ser/Thr_kinase_AS"/>
</dbReference>
<keyword evidence="10" id="KW-0430">Lectin</keyword>
<keyword evidence="17" id="KW-0325">Glycoprotein</keyword>
<evidence type="ECO:0000256" key="1">
    <source>
        <dbReference type="ARBA" id="ARBA00004251"/>
    </source>
</evidence>
<evidence type="ECO:0000256" key="3">
    <source>
        <dbReference type="ARBA" id="ARBA00010217"/>
    </source>
</evidence>
<evidence type="ECO:0000313" key="22">
    <source>
        <dbReference type="Proteomes" id="UP000006038"/>
    </source>
</evidence>
<dbReference type="Gene3D" id="3.30.200.20">
    <property type="entry name" value="Phosphorylase Kinase, domain 1"/>
    <property type="match status" value="1"/>
</dbReference>
<dbReference type="GO" id="GO:0002229">
    <property type="term" value="P:defense response to oomycetes"/>
    <property type="evidence" value="ECO:0007669"/>
    <property type="project" value="UniProtKB-ARBA"/>
</dbReference>
<evidence type="ECO:0000256" key="15">
    <source>
        <dbReference type="ARBA" id="ARBA00023136"/>
    </source>
</evidence>
<keyword evidence="16" id="KW-0675">Receptor</keyword>
<dbReference type="EnsemblPlants" id="OB09G14070.1">
    <property type="protein sequence ID" value="OB09G14070.1"/>
    <property type="gene ID" value="OB09G14070"/>
</dbReference>
<evidence type="ECO:0000256" key="9">
    <source>
        <dbReference type="ARBA" id="ARBA00022729"/>
    </source>
</evidence>
<dbReference type="InterPro" id="IPR001220">
    <property type="entry name" value="Legume_lectin_dom"/>
</dbReference>
<dbReference type="PROSITE" id="PS00108">
    <property type="entry name" value="PROTEIN_KINASE_ST"/>
    <property type="match status" value="1"/>
</dbReference>
<comment type="similarity">
    <text evidence="2">In the N-terminal section; belongs to the leguminous lectin family.</text>
</comment>
<accession>J3MWM8</accession>
<evidence type="ECO:0000256" key="18">
    <source>
        <dbReference type="PROSITE-ProRule" id="PRU10141"/>
    </source>
</evidence>
<organism evidence="21">
    <name type="scientific">Oryza brachyantha</name>
    <name type="common">malo sina</name>
    <dbReference type="NCBI Taxonomy" id="4533"/>
    <lineage>
        <taxon>Eukaryota</taxon>
        <taxon>Viridiplantae</taxon>
        <taxon>Streptophyta</taxon>
        <taxon>Embryophyta</taxon>
        <taxon>Tracheophyta</taxon>
        <taxon>Spermatophyta</taxon>
        <taxon>Magnoliopsida</taxon>
        <taxon>Liliopsida</taxon>
        <taxon>Poales</taxon>
        <taxon>Poaceae</taxon>
        <taxon>BOP clade</taxon>
        <taxon>Oryzoideae</taxon>
        <taxon>Oryzeae</taxon>
        <taxon>Oryzinae</taxon>
        <taxon>Oryza</taxon>
    </lineage>
</organism>
<dbReference type="KEGG" id="obr:102718300"/>
<dbReference type="Gene3D" id="2.60.120.200">
    <property type="match status" value="1"/>
</dbReference>
<dbReference type="PROSITE" id="PS50011">
    <property type="entry name" value="PROTEIN_KINASE_DOM"/>
    <property type="match status" value="1"/>
</dbReference>
<evidence type="ECO:0000259" key="20">
    <source>
        <dbReference type="PROSITE" id="PS50011"/>
    </source>
</evidence>
<dbReference type="FunFam" id="3.30.200.20:FF:000168">
    <property type="entry name" value="L-type lectin-domain containing receptor kinase IX.1"/>
    <property type="match status" value="1"/>
</dbReference>
<feature type="binding site" evidence="18">
    <location>
        <position position="419"/>
    </location>
    <ligand>
        <name>ATP</name>
        <dbReference type="ChEBI" id="CHEBI:30616"/>
    </ligand>
</feature>
<evidence type="ECO:0000256" key="16">
    <source>
        <dbReference type="ARBA" id="ARBA00023170"/>
    </source>
</evidence>
<dbReference type="GeneID" id="102718300"/>
<dbReference type="FunFam" id="1.10.510.10:FF:000240">
    <property type="entry name" value="Lectin-domain containing receptor kinase A4.3"/>
    <property type="match status" value="1"/>
</dbReference>
<keyword evidence="9" id="KW-0732">Signal</keyword>
<dbReference type="PROSITE" id="PS00107">
    <property type="entry name" value="PROTEIN_KINASE_ATP"/>
    <property type="match status" value="1"/>
</dbReference>
<evidence type="ECO:0000256" key="8">
    <source>
        <dbReference type="ARBA" id="ARBA00022692"/>
    </source>
</evidence>
<evidence type="ECO:0000256" key="5">
    <source>
        <dbReference type="ARBA" id="ARBA00022475"/>
    </source>
</evidence>
<dbReference type="HOGENOM" id="CLU_000288_62_6_1"/>
<proteinExistence type="inferred from homology"/>
<keyword evidence="13 18" id="KW-0067">ATP-binding</keyword>
<protein>
    <recommendedName>
        <fullName evidence="4">non-specific serine/threonine protein kinase</fullName>
        <ecNumber evidence="4">2.7.11.1</ecNumber>
    </recommendedName>
</protein>
<evidence type="ECO:0000256" key="6">
    <source>
        <dbReference type="ARBA" id="ARBA00022527"/>
    </source>
</evidence>
<keyword evidence="14 19" id="KW-1133">Transmembrane helix</keyword>
<dbReference type="GO" id="GO:0030246">
    <property type="term" value="F:carbohydrate binding"/>
    <property type="evidence" value="ECO:0007669"/>
    <property type="project" value="UniProtKB-KW"/>
</dbReference>